<comment type="function">
    <text evidence="8">A type II topoisomerase that negatively supercoils closed circular double-stranded (ds) DNA in an ATP-dependent manner to modulate DNA topology and maintain chromosomes in an underwound state. Negative supercoiling favors strand separation, and DNA replication, transcription, recombination and repair, all of which involve strand separation. Also able to catalyze the interconversion of other topological isomers of dsDNA rings, including catenanes and knotted rings. Type II topoisomerases break and join 2 DNA strands simultaneously in an ATP-dependent manner.</text>
</comment>
<keyword evidence="4 8" id="KW-0067">ATP-binding</keyword>
<dbReference type="NCBIfam" id="TIGR01063">
    <property type="entry name" value="gyrA"/>
    <property type="match status" value="1"/>
</dbReference>
<dbReference type="HAMAP" id="MF_01897">
    <property type="entry name" value="GyrA"/>
    <property type="match status" value="1"/>
</dbReference>
<proteinExistence type="inferred from homology"/>
<feature type="active site" description="O-(5'-phospho-DNA)-tyrosine intermediate" evidence="8 9">
    <location>
        <position position="127"/>
    </location>
</feature>
<feature type="region of interest" description="Disordered" evidence="10">
    <location>
        <begin position="763"/>
        <end position="791"/>
    </location>
</feature>
<gene>
    <name evidence="8" type="primary">gyrA</name>
    <name evidence="12" type="ORF">CFR72_01490</name>
</gene>
<keyword evidence="3 8" id="KW-0547">Nucleotide-binding</keyword>
<dbReference type="InterPro" id="IPR005743">
    <property type="entry name" value="GyrA"/>
</dbReference>
<feature type="compositionally biased region" description="Acidic residues" evidence="10">
    <location>
        <begin position="770"/>
        <end position="787"/>
    </location>
</feature>
<dbReference type="Gene3D" id="3.90.199.10">
    <property type="entry name" value="Topoisomerase II, domain 5"/>
    <property type="match status" value="1"/>
</dbReference>
<dbReference type="Gene3D" id="2.120.10.90">
    <property type="entry name" value="DNA gyrase/topoisomerase IV, subunit A, C-terminal"/>
    <property type="match status" value="1"/>
</dbReference>
<dbReference type="GO" id="GO:0005524">
    <property type="term" value="F:ATP binding"/>
    <property type="evidence" value="ECO:0007669"/>
    <property type="project" value="UniProtKB-UniRule"/>
</dbReference>
<evidence type="ECO:0000256" key="1">
    <source>
        <dbReference type="ARBA" id="ARBA00000185"/>
    </source>
</evidence>
<feature type="compositionally biased region" description="Acidic residues" evidence="10">
    <location>
        <begin position="907"/>
        <end position="932"/>
    </location>
</feature>
<keyword evidence="8" id="KW-0963">Cytoplasm</keyword>
<keyword evidence="7 8" id="KW-0413">Isomerase</keyword>
<evidence type="ECO:0000256" key="5">
    <source>
        <dbReference type="ARBA" id="ARBA00023029"/>
    </source>
</evidence>
<feature type="region of interest" description="Disordered" evidence="10">
    <location>
        <begin position="902"/>
        <end position="947"/>
    </location>
</feature>
<dbReference type="Gene3D" id="1.10.268.10">
    <property type="entry name" value="Topoisomerase, domain 3"/>
    <property type="match status" value="1"/>
</dbReference>
<keyword evidence="6 8" id="KW-0238">DNA-binding</keyword>
<dbReference type="PANTHER" id="PTHR43493:SF5">
    <property type="entry name" value="DNA GYRASE SUBUNIT A, CHLOROPLASTIC_MITOCHONDRIAL"/>
    <property type="match status" value="1"/>
</dbReference>
<dbReference type="GO" id="GO:0006261">
    <property type="term" value="P:DNA-templated DNA replication"/>
    <property type="evidence" value="ECO:0007669"/>
    <property type="project" value="UniProtKB-UniRule"/>
</dbReference>
<comment type="catalytic activity">
    <reaction evidence="1 8 9">
        <text>ATP-dependent breakage, passage and rejoining of double-stranded DNA.</text>
        <dbReference type="EC" id="5.6.2.2"/>
    </reaction>
</comment>
<evidence type="ECO:0000256" key="2">
    <source>
        <dbReference type="ARBA" id="ARBA00008263"/>
    </source>
</evidence>
<evidence type="ECO:0000256" key="9">
    <source>
        <dbReference type="PROSITE-ProRule" id="PRU01384"/>
    </source>
</evidence>
<comment type="caution">
    <text evidence="12">The sequence shown here is derived from an EMBL/GenBank/DDBJ whole genome shotgun (WGS) entry which is preliminary data.</text>
</comment>
<comment type="subcellular location">
    <subcellularLocation>
        <location evidence="8">Cytoplasm</location>
    </subcellularLocation>
</comment>
<dbReference type="InterPro" id="IPR050220">
    <property type="entry name" value="Type_II_DNA_Topoisomerases"/>
</dbReference>
<dbReference type="EC" id="5.6.2.2" evidence="8"/>
<keyword evidence="5 8" id="KW-0799">Topoisomerase</keyword>
<dbReference type="InterPro" id="IPR013758">
    <property type="entry name" value="Topo_IIA_A/C_ab"/>
</dbReference>
<dbReference type="PANTHER" id="PTHR43493">
    <property type="entry name" value="DNA GYRASE/TOPOISOMERASE SUBUNIT A"/>
    <property type="match status" value="1"/>
</dbReference>
<accession>A0A318Q145</accession>
<evidence type="ECO:0000256" key="4">
    <source>
        <dbReference type="ARBA" id="ARBA00022840"/>
    </source>
</evidence>
<evidence type="ECO:0000256" key="6">
    <source>
        <dbReference type="ARBA" id="ARBA00023125"/>
    </source>
</evidence>
<dbReference type="SUPFAM" id="SSF56719">
    <property type="entry name" value="Type II DNA topoisomerase"/>
    <property type="match status" value="1"/>
</dbReference>
<evidence type="ECO:0000313" key="13">
    <source>
        <dbReference type="Proteomes" id="UP000248301"/>
    </source>
</evidence>
<feature type="domain" description="Topo IIA-type catalytic" evidence="11">
    <location>
        <begin position="39"/>
        <end position="528"/>
    </location>
</feature>
<dbReference type="InterPro" id="IPR006691">
    <property type="entry name" value="GyrA/parC_rep"/>
</dbReference>
<dbReference type="SMART" id="SM00434">
    <property type="entry name" value="TOP4c"/>
    <property type="match status" value="1"/>
</dbReference>
<evidence type="ECO:0000256" key="7">
    <source>
        <dbReference type="ARBA" id="ARBA00023235"/>
    </source>
</evidence>
<dbReference type="FunFam" id="3.90.199.10:FF:000001">
    <property type="entry name" value="DNA gyrase subunit A"/>
    <property type="match status" value="1"/>
</dbReference>
<dbReference type="Pfam" id="PF03989">
    <property type="entry name" value="DNA_gyraseA_C"/>
    <property type="match status" value="6"/>
</dbReference>
<dbReference type="GO" id="GO:0003677">
    <property type="term" value="F:DNA binding"/>
    <property type="evidence" value="ECO:0007669"/>
    <property type="project" value="UniProtKB-UniRule"/>
</dbReference>
<dbReference type="InterPro" id="IPR002205">
    <property type="entry name" value="Topo_IIA_dom_A"/>
</dbReference>
<dbReference type="PROSITE" id="PS52040">
    <property type="entry name" value="TOPO_IIA"/>
    <property type="match status" value="1"/>
</dbReference>
<evidence type="ECO:0000256" key="8">
    <source>
        <dbReference type="HAMAP-Rule" id="MF_01897"/>
    </source>
</evidence>
<reference evidence="12 13" key="1">
    <citation type="submission" date="2017-07" db="EMBL/GenBank/DDBJ databases">
        <title>A draft genome sequence of Gluconacetobacter entanii LTH 4560.</title>
        <authorList>
            <person name="Skraban J."/>
            <person name="Cleenwerck I."/>
            <person name="Vandamme P."/>
            <person name="Trcek J."/>
        </authorList>
    </citation>
    <scope>NUCLEOTIDE SEQUENCE [LARGE SCALE GENOMIC DNA]</scope>
    <source>
        <strain evidence="12 13">LTH 4560</strain>
    </source>
</reference>
<dbReference type="InterPro" id="IPR013757">
    <property type="entry name" value="Topo_IIA_A_a_sf"/>
</dbReference>
<dbReference type="GO" id="GO:0009330">
    <property type="term" value="C:DNA topoisomerase type II (double strand cut, ATP-hydrolyzing) complex"/>
    <property type="evidence" value="ECO:0007669"/>
    <property type="project" value="TreeGrafter"/>
</dbReference>
<comment type="similarity">
    <text evidence="2 8">Belongs to the type II topoisomerase GyrA/ParC subunit family.</text>
</comment>
<evidence type="ECO:0000313" key="12">
    <source>
        <dbReference type="EMBL" id="PYD64482.1"/>
    </source>
</evidence>
<dbReference type="NCBIfam" id="NF004043">
    <property type="entry name" value="PRK05560.1"/>
    <property type="match status" value="1"/>
</dbReference>
<dbReference type="InterPro" id="IPR013760">
    <property type="entry name" value="Topo_IIA-like_dom_sf"/>
</dbReference>
<dbReference type="Pfam" id="PF00521">
    <property type="entry name" value="DNA_topoisoIV"/>
    <property type="match status" value="1"/>
</dbReference>
<dbReference type="GO" id="GO:0034335">
    <property type="term" value="F:DNA negative supercoiling activity"/>
    <property type="evidence" value="ECO:0007669"/>
    <property type="project" value="UniProtKB-ARBA"/>
</dbReference>
<feature type="short sequence motif" description="GyrA-box" evidence="8">
    <location>
        <begin position="555"/>
        <end position="561"/>
    </location>
</feature>
<evidence type="ECO:0000256" key="10">
    <source>
        <dbReference type="SAM" id="MobiDB-lite"/>
    </source>
</evidence>
<dbReference type="AlphaFoldDB" id="A0A318Q145"/>
<dbReference type="GO" id="GO:0005694">
    <property type="term" value="C:chromosome"/>
    <property type="evidence" value="ECO:0007669"/>
    <property type="project" value="InterPro"/>
</dbReference>
<dbReference type="InterPro" id="IPR035516">
    <property type="entry name" value="Gyrase/topoIV_suA_C"/>
</dbReference>
<evidence type="ECO:0000256" key="3">
    <source>
        <dbReference type="ARBA" id="ARBA00022741"/>
    </source>
</evidence>
<comment type="subunit">
    <text evidence="8">Heterotetramer, composed of two GyrA and two GyrB chains. In the heterotetramer, GyrA contains the active site tyrosine that forms a transient covalent intermediate with DNA, while GyrB binds cofactors and catalyzes ATP hydrolysis.</text>
</comment>
<dbReference type="EMBL" id="NKUF01000002">
    <property type="protein sequence ID" value="PYD64482.1"/>
    <property type="molecule type" value="Genomic_DNA"/>
</dbReference>
<dbReference type="OrthoDB" id="9806486at2"/>
<dbReference type="NCBIfam" id="NF004044">
    <property type="entry name" value="PRK05561.1"/>
    <property type="match status" value="1"/>
</dbReference>
<sequence length="947" mass="103886">MTEIPEQTPPSDMLPVTIEEEMRSSYLAYAMSVIVSRALPDVRDGLKPVHRRILYSMRESGFTHDKPYRKSARAVGDVMGKYHPHGDSSIYDAMVRMAQSWSMRVKLIDGQGNFGSVDGDSPAAMRYTEARLARAASFLLDDIDRDTVDFQPNYDESEQEPQILPAAFPNLLVNGASGIAVGMATNIPPHNPGEIIDATLAMIERPDMTLDDLLQYVPGPDFPTGGTILGRAGIRSAFETGRGSVIIRARAEVEDIRRDRKAIIVTEIPYQVNKATLQERIADLVRTKQVEGISDIRDESDRSGMRIVIEIKRDATPEVVLNQLYRFTQLQTSFGVNMLALDGGQPRLMGLKDVLQAFIRFREEVILRRARFDLNKARDRGHLLVGLVIAVANIDAVIALIRAAPDAATARTALMERAWDAGDIAPLLALIHDEGNVVVDGRVHLTEAQARGILELRLQRLTGLERDKIQQELSEVATRINELLEIIASRPRRMEVMRHELATVRAEIATPRATDIADYAGDQTDESLIEPGQMVVTITRDGFIKRTPLDVFRAQNRGGRGRTAAGRRGDDIIIRSFNAHTHQWVLFFSSGGKAYREKVWRLPEASPTAKGRALVNLLPDLGEDSITAVLPLPQDEDLWENLHLVFATASGNVRRNRMSDFRNIRSSGLIAMKLDDGDRLIGVATCREGQDVFLGTRNARCIRFQITDDTLRVFAGRGSSGVRGIRLAEGDEVNSLCVLCHVDATVEERAAYLRIANARRRAENAAQNGEDADTTPEAATSEDEETATDLALSPERVAEMEAAEEILLIVSNAGFGRRSSAYDYRVSGRGGQGINNMSFPTARRGNAVVATLPVLAGTDVMLVTDAGRLIRLPVDQIRIMSRQASGVTLFRLNDTEEVTSVFPVMDDGSEGDDTDDTDTGDTGADETGDVADGDATPPAAGTDAGDD</sequence>
<dbReference type="CDD" id="cd00187">
    <property type="entry name" value="TOP4c"/>
    <property type="match status" value="1"/>
</dbReference>
<dbReference type="Gene3D" id="3.30.1360.40">
    <property type="match status" value="1"/>
</dbReference>
<evidence type="ECO:0000259" key="11">
    <source>
        <dbReference type="PROSITE" id="PS52040"/>
    </source>
</evidence>
<organism evidence="12 13">
    <name type="scientific">Gluconacetobacter entanii</name>
    <dbReference type="NCBI Taxonomy" id="108528"/>
    <lineage>
        <taxon>Bacteria</taxon>
        <taxon>Pseudomonadati</taxon>
        <taxon>Pseudomonadota</taxon>
        <taxon>Alphaproteobacteria</taxon>
        <taxon>Acetobacterales</taxon>
        <taxon>Acetobacteraceae</taxon>
        <taxon>Gluconacetobacter</taxon>
    </lineage>
</organism>
<dbReference type="Proteomes" id="UP000248301">
    <property type="component" value="Unassembled WGS sequence"/>
</dbReference>
<protein>
    <recommendedName>
        <fullName evidence="8">DNA gyrase subunit A</fullName>
        <ecNumber evidence="8">5.6.2.2</ecNumber>
    </recommendedName>
</protein>
<dbReference type="SUPFAM" id="SSF101904">
    <property type="entry name" value="GyrA/ParC C-terminal domain-like"/>
    <property type="match status" value="1"/>
</dbReference>
<name>A0A318Q145_9PROT</name>
<dbReference type="GO" id="GO:0005737">
    <property type="term" value="C:cytoplasm"/>
    <property type="evidence" value="ECO:0007669"/>
    <property type="project" value="UniProtKB-SubCell"/>
</dbReference>
<dbReference type="GO" id="GO:0006265">
    <property type="term" value="P:DNA topological change"/>
    <property type="evidence" value="ECO:0007669"/>
    <property type="project" value="UniProtKB-UniRule"/>
</dbReference>
<dbReference type="FunFam" id="1.10.268.10:FF:000001">
    <property type="entry name" value="DNA gyrase subunit A"/>
    <property type="match status" value="1"/>
</dbReference>
<comment type="miscellaneous">
    <text evidence="8">Few gyrases are as efficient as E.coli at forming negative supercoils. Not all organisms have 2 type II topoisomerases; in organisms with a single type II topoisomerase this enzyme also has to decatenate newly replicated chromosomes.</text>
</comment>
<dbReference type="FunFam" id="3.30.1360.40:FF:000002">
    <property type="entry name" value="DNA gyrase subunit A"/>
    <property type="match status" value="1"/>
</dbReference>